<dbReference type="SUPFAM" id="SSF53098">
    <property type="entry name" value="Ribonuclease H-like"/>
    <property type="match status" value="1"/>
</dbReference>
<keyword evidence="3" id="KW-1185">Reference proteome</keyword>
<evidence type="ECO:0000313" key="2">
    <source>
        <dbReference type="EMBL" id="GBM55320.1"/>
    </source>
</evidence>
<sequence>MSQERLVGLVTTSIDMQNTDIENIIILNLNEKLDDNLFEVYTDGSKIAVCVVSSVCILKEEIQIEIFSFKLDSHNTVFQAELTALGDAAVAVKTNNKINIFIDSRSFIDALRSHRTNSKFINSIKEKFCLAEGLVGLTWEGAHVRFPGNELADHFAKLACIDGKIMDIPLPYSFVKFQLNKKNDGGVE</sequence>
<gene>
    <name evidence="2" type="ORF">AVEN_253987_1</name>
</gene>
<dbReference type="CDD" id="cd09276">
    <property type="entry name" value="Rnase_HI_RT_non_LTR"/>
    <property type="match status" value="1"/>
</dbReference>
<dbReference type="PROSITE" id="PS50879">
    <property type="entry name" value="RNASE_H_1"/>
    <property type="match status" value="1"/>
</dbReference>
<evidence type="ECO:0000259" key="1">
    <source>
        <dbReference type="PROSITE" id="PS50879"/>
    </source>
</evidence>
<dbReference type="InterPro" id="IPR002156">
    <property type="entry name" value="RNaseH_domain"/>
</dbReference>
<dbReference type="AlphaFoldDB" id="A0A4Y2GNQ5"/>
<dbReference type="Proteomes" id="UP000499080">
    <property type="component" value="Unassembled WGS sequence"/>
</dbReference>
<feature type="domain" description="RNase H type-1" evidence="1">
    <location>
        <begin position="34"/>
        <end position="161"/>
    </location>
</feature>
<organism evidence="2 3">
    <name type="scientific">Araneus ventricosus</name>
    <name type="common">Orbweaver spider</name>
    <name type="synonym">Epeira ventricosa</name>
    <dbReference type="NCBI Taxonomy" id="182803"/>
    <lineage>
        <taxon>Eukaryota</taxon>
        <taxon>Metazoa</taxon>
        <taxon>Ecdysozoa</taxon>
        <taxon>Arthropoda</taxon>
        <taxon>Chelicerata</taxon>
        <taxon>Arachnida</taxon>
        <taxon>Araneae</taxon>
        <taxon>Araneomorphae</taxon>
        <taxon>Entelegynae</taxon>
        <taxon>Araneoidea</taxon>
        <taxon>Araneidae</taxon>
        <taxon>Araneus</taxon>
    </lineage>
</organism>
<dbReference type="GO" id="GO:0003676">
    <property type="term" value="F:nucleic acid binding"/>
    <property type="evidence" value="ECO:0007669"/>
    <property type="project" value="InterPro"/>
</dbReference>
<dbReference type="OrthoDB" id="411823at2759"/>
<accession>A0A4Y2GNQ5</accession>
<comment type="caution">
    <text evidence="2">The sequence shown here is derived from an EMBL/GenBank/DDBJ whole genome shotgun (WGS) entry which is preliminary data.</text>
</comment>
<dbReference type="Pfam" id="PF00075">
    <property type="entry name" value="RNase_H"/>
    <property type="match status" value="1"/>
</dbReference>
<dbReference type="GO" id="GO:0004523">
    <property type="term" value="F:RNA-DNA hybrid ribonuclease activity"/>
    <property type="evidence" value="ECO:0007669"/>
    <property type="project" value="InterPro"/>
</dbReference>
<reference evidence="2 3" key="1">
    <citation type="journal article" date="2019" name="Sci. Rep.">
        <title>Orb-weaving spider Araneus ventricosus genome elucidates the spidroin gene catalogue.</title>
        <authorList>
            <person name="Kono N."/>
            <person name="Nakamura H."/>
            <person name="Ohtoshi R."/>
            <person name="Moran D.A.P."/>
            <person name="Shinohara A."/>
            <person name="Yoshida Y."/>
            <person name="Fujiwara M."/>
            <person name="Mori M."/>
            <person name="Tomita M."/>
            <person name="Arakawa K."/>
        </authorList>
    </citation>
    <scope>NUCLEOTIDE SEQUENCE [LARGE SCALE GENOMIC DNA]</scope>
</reference>
<dbReference type="InterPro" id="IPR036397">
    <property type="entry name" value="RNaseH_sf"/>
</dbReference>
<protein>
    <recommendedName>
        <fullName evidence="1">RNase H type-1 domain-containing protein</fullName>
    </recommendedName>
</protein>
<proteinExistence type="predicted"/>
<name>A0A4Y2GNQ5_ARAVE</name>
<dbReference type="Gene3D" id="3.30.420.10">
    <property type="entry name" value="Ribonuclease H-like superfamily/Ribonuclease H"/>
    <property type="match status" value="1"/>
</dbReference>
<evidence type="ECO:0000313" key="3">
    <source>
        <dbReference type="Proteomes" id="UP000499080"/>
    </source>
</evidence>
<dbReference type="EMBL" id="BGPR01001495">
    <property type="protein sequence ID" value="GBM55320.1"/>
    <property type="molecule type" value="Genomic_DNA"/>
</dbReference>
<dbReference type="InterPro" id="IPR012337">
    <property type="entry name" value="RNaseH-like_sf"/>
</dbReference>